<dbReference type="InterPro" id="IPR047964">
    <property type="entry name" value="EFR1-like"/>
</dbReference>
<proteinExistence type="predicted"/>
<sequence length="273" mass="30072">MNKKINTLYFSATGTTEKIVMGIAGKIAGNYGGKVTVSHIDFTLPDARKELFSFDKDDLVIAGIPVYAGRVPNVLLKFLNTISGNGATAVAVVLYGNRDYDDALIEFRDILESDGFKVIAGGAFIGEHSFSTTLGADRPDEQDMAVAADFAAKIYDKIETPGEKASVVVRGNRPYREYYRPKDQNGHFVNILKVTPKTNSDCIDCKLCAEVCPMGSIDSDDVSKIKGICIKCGACIKKCPVGAKYFDDENYLWHKHELEVQFGGTRREPEWFI</sequence>
<dbReference type="Gene3D" id="3.40.50.360">
    <property type="match status" value="1"/>
</dbReference>
<dbReference type="SUPFAM" id="SSF52218">
    <property type="entry name" value="Flavoproteins"/>
    <property type="match status" value="1"/>
</dbReference>
<keyword evidence="2" id="KW-0408">Iron</keyword>
<evidence type="ECO:0000256" key="3">
    <source>
        <dbReference type="ARBA" id="ARBA00023014"/>
    </source>
</evidence>
<evidence type="ECO:0000256" key="1">
    <source>
        <dbReference type="ARBA" id="ARBA00022723"/>
    </source>
</evidence>
<gene>
    <name evidence="6" type="ORF">TRIP_B40272</name>
</gene>
<dbReference type="PROSITE" id="PS00198">
    <property type="entry name" value="4FE4S_FER_1"/>
    <property type="match status" value="1"/>
</dbReference>
<dbReference type="PANTHER" id="PTHR43122:SF1">
    <property type="entry name" value="IRON-SULFUR-BINDING PROTEIN"/>
    <property type="match status" value="1"/>
</dbReference>
<dbReference type="InterPro" id="IPR008254">
    <property type="entry name" value="Flavodoxin/NO_synth"/>
</dbReference>
<accession>A0A653AEG1</accession>
<keyword evidence="3" id="KW-0411">Iron-sulfur</keyword>
<evidence type="ECO:0000259" key="5">
    <source>
        <dbReference type="PROSITE" id="PS51379"/>
    </source>
</evidence>
<evidence type="ECO:0000256" key="2">
    <source>
        <dbReference type="ARBA" id="ARBA00023004"/>
    </source>
</evidence>
<dbReference type="InterPro" id="IPR017900">
    <property type="entry name" value="4Fe4S_Fe_S_CS"/>
</dbReference>
<evidence type="ECO:0000313" key="6">
    <source>
        <dbReference type="EMBL" id="VBB46407.1"/>
    </source>
</evidence>
<dbReference type="PROSITE" id="PS51379">
    <property type="entry name" value="4FE4S_FER_2"/>
    <property type="match status" value="2"/>
</dbReference>
<dbReference type="NCBIfam" id="NF038196">
    <property type="entry name" value="ferrodoxin_EFR1"/>
    <property type="match status" value="1"/>
</dbReference>
<dbReference type="GO" id="GO:0010181">
    <property type="term" value="F:FMN binding"/>
    <property type="evidence" value="ECO:0007669"/>
    <property type="project" value="InterPro"/>
</dbReference>
<protein>
    <submittedName>
        <fullName evidence="6">4Fe-4S iron-sulfur binding protein (Ferredoxin)</fullName>
    </submittedName>
</protein>
<evidence type="ECO:0000259" key="4">
    <source>
        <dbReference type="PROSITE" id="PS50902"/>
    </source>
</evidence>
<dbReference type="EMBL" id="UPXX01000031">
    <property type="protein sequence ID" value="VBB46407.1"/>
    <property type="molecule type" value="Genomic_DNA"/>
</dbReference>
<dbReference type="PANTHER" id="PTHR43122">
    <property type="entry name" value="FERREDOXIN SUBUNIT OF PYRUVATE:FLAVODOXIN OXIDOREDUCTASE-RELATED"/>
    <property type="match status" value="1"/>
</dbReference>
<feature type="domain" description="Flavodoxin-like" evidence="4">
    <location>
        <begin position="5"/>
        <end position="155"/>
    </location>
</feature>
<dbReference type="Gene3D" id="3.30.70.20">
    <property type="match status" value="1"/>
</dbReference>
<dbReference type="SUPFAM" id="SSF54862">
    <property type="entry name" value="4Fe-4S ferredoxins"/>
    <property type="match status" value="1"/>
</dbReference>
<dbReference type="InterPro" id="IPR029039">
    <property type="entry name" value="Flavoprotein-like_sf"/>
</dbReference>
<dbReference type="PROSITE" id="PS50902">
    <property type="entry name" value="FLAVODOXIN_LIKE"/>
    <property type="match status" value="1"/>
</dbReference>
<name>A0A653AEG1_UNCDX</name>
<reference evidence="6" key="1">
    <citation type="submission" date="2018-07" db="EMBL/GenBank/DDBJ databases">
        <authorList>
            <consortium name="Genoscope - CEA"/>
            <person name="William W."/>
        </authorList>
    </citation>
    <scope>NUCLEOTIDE SEQUENCE</scope>
    <source>
        <strain evidence="6">IK1</strain>
    </source>
</reference>
<organism evidence="6">
    <name type="scientific">Uncultured Desulfatiglans sp</name>
    <dbReference type="NCBI Taxonomy" id="1748965"/>
    <lineage>
        <taxon>Bacteria</taxon>
        <taxon>Pseudomonadati</taxon>
        <taxon>Thermodesulfobacteriota</taxon>
        <taxon>Desulfobacteria</taxon>
        <taxon>Desulfatiglandales</taxon>
        <taxon>Desulfatiglandaceae</taxon>
        <taxon>Desulfatiglans</taxon>
        <taxon>environmental samples</taxon>
    </lineage>
</organism>
<keyword evidence="1" id="KW-0479">Metal-binding</keyword>
<dbReference type="GO" id="GO:0051536">
    <property type="term" value="F:iron-sulfur cluster binding"/>
    <property type="evidence" value="ECO:0007669"/>
    <property type="project" value="UniProtKB-KW"/>
</dbReference>
<dbReference type="AlphaFoldDB" id="A0A653AEG1"/>
<feature type="domain" description="4Fe-4S ferredoxin-type" evidence="5">
    <location>
        <begin position="194"/>
        <end position="222"/>
    </location>
</feature>
<dbReference type="InterPro" id="IPR017896">
    <property type="entry name" value="4Fe4S_Fe-S-bd"/>
</dbReference>
<dbReference type="Pfam" id="PF12838">
    <property type="entry name" value="Fer4_7"/>
    <property type="match status" value="1"/>
</dbReference>
<feature type="domain" description="4Fe-4S ferredoxin-type" evidence="5">
    <location>
        <begin position="229"/>
        <end position="249"/>
    </location>
</feature>
<dbReference type="GO" id="GO:0046872">
    <property type="term" value="F:metal ion binding"/>
    <property type="evidence" value="ECO:0007669"/>
    <property type="project" value="UniProtKB-KW"/>
</dbReference>